<gene>
    <name evidence="2" type="ORF">P168DRAFT_164254</name>
</gene>
<sequence>MKDTKKTGGEKRKFKTKKRMSVLLCFKIVAGAGWLYSKIVKGRKGLYHYILIVSQGQTDCISMITLVWVVLLEF</sequence>
<keyword evidence="1" id="KW-0812">Transmembrane</keyword>
<dbReference type="AlphaFoldDB" id="A0A2I1D0Y2"/>
<keyword evidence="1" id="KW-1133">Transmembrane helix</keyword>
<dbReference type="VEuPathDB" id="FungiDB:P168DRAFT_164254"/>
<evidence type="ECO:0000256" key="1">
    <source>
        <dbReference type="SAM" id="Phobius"/>
    </source>
</evidence>
<keyword evidence="3" id="KW-1185">Reference proteome</keyword>
<organism evidence="2 3">
    <name type="scientific">Aspergillus campestris (strain IBT 28561)</name>
    <dbReference type="NCBI Taxonomy" id="1392248"/>
    <lineage>
        <taxon>Eukaryota</taxon>
        <taxon>Fungi</taxon>
        <taxon>Dikarya</taxon>
        <taxon>Ascomycota</taxon>
        <taxon>Pezizomycotina</taxon>
        <taxon>Eurotiomycetes</taxon>
        <taxon>Eurotiomycetidae</taxon>
        <taxon>Eurotiales</taxon>
        <taxon>Aspergillaceae</taxon>
        <taxon>Aspergillus</taxon>
        <taxon>Aspergillus subgen. Circumdati</taxon>
    </lineage>
</organism>
<dbReference type="Proteomes" id="UP000234254">
    <property type="component" value="Unassembled WGS sequence"/>
</dbReference>
<name>A0A2I1D0Y2_ASPC2</name>
<evidence type="ECO:0000313" key="2">
    <source>
        <dbReference type="EMBL" id="PKY03530.1"/>
    </source>
</evidence>
<dbReference type="RefSeq" id="XP_024692124.1">
    <property type="nucleotide sequence ID" value="XM_024832862.1"/>
</dbReference>
<feature type="transmembrane region" description="Helical" evidence="1">
    <location>
        <begin position="20"/>
        <end position="37"/>
    </location>
</feature>
<feature type="transmembrane region" description="Helical" evidence="1">
    <location>
        <begin position="49"/>
        <end position="72"/>
    </location>
</feature>
<protein>
    <submittedName>
        <fullName evidence="2">Uncharacterized protein</fullName>
    </submittedName>
</protein>
<evidence type="ECO:0000313" key="3">
    <source>
        <dbReference type="Proteomes" id="UP000234254"/>
    </source>
</evidence>
<accession>A0A2I1D0Y2</accession>
<keyword evidence="1" id="KW-0472">Membrane</keyword>
<dbReference type="GeneID" id="36540385"/>
<dbReference type="EMBL" id="MSFM01000007">
    <property type="protein sequence ID" value="PKY03530.1"/>
    <property type="molecule type" value="Genomic_DNA"/>
</dbReference>
<comment type="caution">
    <text evidence="2">The sequence shown here is derived from an EMBL/GenBank/DDBJ whole genome shotgun (WGS) entry which is preliminary data.</text>
</comment>
<reference evidence="2" key="1">
    <citation type="submission" date="2016-12" db="EMBL/GenBank/DDBJ databases">
        <title>The genomes of Aspergillus section Nigri reveals drivers in fungal speciation.</title>
        <authorList>
            <consortium name="DOE Joint Genome Institute"/>
            <person name="Vesth T.C."/>
            <person name="Nybo J."/>
            <person name="Theobald S."/>
            <person name="Brandl J."/>
            <person name="Frisvad J.C."/>
            <person name="Nielsen K.F."/>
            <person name="Lyhne E.K."/>
            <person name="Kogle M.E."/>
            <person name="Kuo A."/>
            <person name="Riley R."/>
            <person name="Clum A."/>
            <person name="Nolan M."/>
            <person name="Lipzen A."/>
            <person name="Salamov A."/>
            <person name="Henrissat B."/>
            <person name="Wiebenga A."/>
            <person name="De vries R.P."/>
            <person name="Grigoriev I.V."/>
            <person name="Mortensen U.H."/>
            <person name="Andersen M.R."/>
            <person name="Baker S.E."/>
        </authorList>
    </citation>
    <scope>NUCLEOTIDE SEQUENCE</scope>
    <source>
        <strain evidence="2">IBT 28561</strain>
    </source>
</reference>
<proteinExistence type="predicted"/>